<dbReference type="OrthoDB" id="10021734at2759"/>
<organism evidence="2 3">
    <name type="scientific">Adineta ricciae</name>
    <name type="common">Rotifer</name>
    <dbReference type="NCBI Taxonomy" id="249248"/>
    <lineage>
        <taxon>Eukaryota</taxon>
        <taxon>Metazoa</taxon>
        <taxon>Spiralia</taxon>
        <taxon>Gnathifera</taxon>
        <taxon>Rotifera</taxon>
        <taxon>Eurotatoria</taxon>
        <taxon>Bdelloidea</taxon>
        <taxon>Adinetida</taxon>
        <taxon>Adinetidae</taxon>
        <taxon>Adineta</taxon>
    </lineage>
</organism>
<protein>
    <submittedName>
        <fullName evidence="2">Uncharacterized protein</fullName>
    </submittedName>
</protein>
<sequence length="109" mass="12225">MNSSTGSSYTLPAVSSPYQHLSAKRSHSSHSTSVSTNDLRDLANTLQELNSNFKQNIKVLTEIKDYIAKVCDKQDSRPVDDNSGVHKLERQMNTHEKQLPSSSFEPYLI</sequence>
<feature type="compositionally biased region" description="Basic and acidic residues" evidence="1">
    <location>
        <begin position="74"/>
        <end position="98"/>
    </location>
</feature>
<evidence type="ECO:0000256" key="1">
    <source>
        <dbReference type="SAM" id="MobiDB-lite"/>
    </source>
</evidence>
<dbReference type="Proteomes" id="UP000663852">
    <property type="component" value="Unassembled WGS sequence"/>
</dbReference>
<dbReference type="AlphaFoldDB" id="A0A814H8S7"/>
<evidence type="ECO:0000313" key="3">
    <source>
        <dbReference type="Proteomes" id="UP000663852"/>
    </source>
</evidence>
<comment type="caution">
    <text evidence="2">The sequence shown here is derived from an EMBL/GenBank/DDBJ whole genome shotgun (WGS) entry which is preliminary data.</text>
</comment>
<gene>
    <name evidence="2" type="ORF">EDS130_LOCUS15156</name>
</gene>
<proteinExistence type="predicted"/>
<feature type="compositionally biased region" description="Polar residues" evidence="1">
    <location>
        <begin position="99"/>
        <end position="109"/>
    </location>
</feature>
<feature type="region of interest" description="Disordered" evidence="1">
    <location>
        <begin position="74"/>
        <end position="109"/>
    </location>
</feature>
<dbReference type="EMBL" id="CAJNOJ010000063">
    <property type="protein sequence ID" value="CAF1006406.1"/>
    <property type="molecule type" value="Genomic_DNA"/>
</dbReference>
<reference evidence="2" key="1">
    <citation type="submission" date="2021-02" db="EMBL/GenBank/DDBJ databases">
        <authorList>
            <person name="Nowell W R."/>
        </authorList>
    </citation>
    <scope>NUCLEOTIDE SEQUENCE</scope>
</reference>
<accession>A0A814H8S7</accession>
<name>A0A814H8S7_ADIRI</name>
<evidence type="ECO:0000313" key="2">
    <source>
        <dbReference type="EMBL" id="CAF1006406.1"/>
    </source>
</evidence>